<name>A3VEC0_9RHOB</name>
<dbReference type="InterPro" id="IPR036388">
    <property type="entry name" value="WH-like_DNA-bd_sf"/>
</dbReference>
<dbReference type="InterPro" id="IPR000847">
    <property type="entry name" value="LysR_HTH_N"/>
</dbReference>
<evidence type="ECO:0000313" key="7">
    <source>
        <dbReference type="Proteomes" id="UP000002931"/>
    </source>
</evidence>
<dbReference type="eggNOG" id="COG0583">
    <property type="taxonomic scope" value="Bacteria"/>
</dbReference>
<dbReference type="RefSeq" id="WP_008330801.1">
    <property type="nucleotide sequence ID" value="NZ_CH902578.1"/>
</dbReference>
<evidence type="ECO:0000313" key="6">
    <source>
        <dbReference type="EMBL" id="EAQ13258.1"/>
    </source>
</evidence>
<keyword evidence="4" id="KW-0804">Transcription</keyword>
<dbReference type="OrthoDB" id="8479357at2"/>
<dbReference type="PANTHER" id="PTHR30126:SF40">
    <property type="entry name" value="HTH-TYPE TRANSCRIPTIONAL REGULATOR GLTR"/>
    <property type="match status" value="1"/>
</dbReference>
<dbReference type="STRING" id="314271.RB2654_09319"/>
<dbReference type="SUPFAM" id="SSF53850">
    <property type="entry name" value="Periplasmic binding protein-like II"/>
    <property type="match status" value="1"/>
</dbReference>
<feature type="domain" description="HTH lysR-type" evidence="5">
    <location>
        <begin position="3"/>
        <end position="61"/>
    </location>
</feature>
<dbReference type="EMBL" id="AAMT01000005">
    <property type="protein sequence ID" value="EAQ13258.1"/>
    <property type="molecule type" value="Genomic_DNA"/>
</dbReference>
<dbReference type="PANTHER" id="PTHR30126">
    <property type="entry name" value="HTH-TYPE TRANSCRIPTIONAL REGULATOR"/>
    <property type="match status" value="1"/>
</dbReference>
<keyword evidence="2" id="KW-0805">Transcription regulation</keyword>
<reference evidence="6 7" key="1">
    <citation type="journal article" date="2010" name="J. Bacteriol.">
        <title>Genome sequences of Pelagibaca bermudensis HTCC2601T and Maritimibacter alkaliphilus HTCC2654T, the type strains of two marine Roseobacter genera.</title>
        <authorList>
            <person name="Thrash J.C."/>
            <person name="Cho J.C."/>
            <person name="Ferriera S."/>
            <person name="Johnson J."/>
            <person name="Vergin K.L."/>
            <person name="Giovannoni S.J."/>
        </authorList>
    </citation>
    <scope>NUCLEOTIDE SEQUENCE [LARGE SCALE GENOMIC DNA]</scope>
    <source>
        <strain evidence="6 7">HTCC2654</strain>
    </source>
</reference>
<dbReference type="GO" id="GO:0000976">
    <property type="term" value="F:transcription cis-regulatory region binding"/>
    <property type="evidence" value="ECO:0007669"/>
    <property type="project" value="TreeGrafter"/>
</dbReference>
<dbReference type="PROSITE" id="PS50931">
    <property type="entry name" value="HTH_LYSR"/>
    <property type="match status" value="1"/>
</dbReference>
<dbReference type="SUPFAM" id="SSF46785">
    <property type="entry name" value="Winged helix' DNA-binding domain"/>
    <property type="match status" value="1"/>
</dbReference>
<gene>
    <name evidence="6" type="ORF">RB2654_09319</name>
</gene>
<dbReference type="Pfam" id="PF00126">
    <property type="entry name" value="HTH_1"/>
    <property type="match status" value="1"/>
</dbReference>
<sequence>MDITLRQLEILHAIVVSGSISKAKRSLGLSQPTISQQLAKFEELLGAQLIYRQRGHDGQLTQAGEHWFKVAQSILGTLDQATVDHQSRTGKSGLELRFGTTPSLRGRFMEKAATLSREITDFSRVDFVWALGSAELVEMIATHKLNCAIVSEASVGEYKMSMHLVHLFRDKIVLVVPAGVDDDELARTLSGDSSNEDELGPLRNYVDVGTAVPWKARSEHWYRTCMRRAVPYFSCTTHQGAVDIVAAGLATCHAPLSLLPNLPVSVRQRIKFYDLGEHVRDAVLVMPRHLLTLRPFAEFQRRLSEWVKTEYSDELLEQEMRTLPHFRTAAE</sequence>
<comment type="similarity">
    <text evidence="1">Belongs to the LysR transcriptional regulatory family.</text>
</comment>
<dbReference type="Proteomes" id="UP000002931">
    <property type="component" value="Unassembled WGS sequence"/>
</dbReference>
<dbReference type="GO" id="GO:0003700">
    <property type="term" value="F:DNA-binding transcription factor activity"/>
    <property type="evidence" value="ECO:0007669"/>
    <property type="project" value="InterPro"/>
</dbReference>
<evidence type="ECO:0000256" key="3">
    <source>
        <dbReference type="ARBA" id="ARBA00023125"/>
    </source>
</evidence>
<proteinExistence type="inferred from homology"/>
<keyword evidence="7" id="KW-1185">Reference proteome</keyword>
<dbReference type="PRINTS" id="PR00039">
    <property type="entry name" value="HTHLYSR"/>
</dbReference>
<dbReference type="Gene3D" id="1.10.10.10">
    <property type="entry name" value="Winged helix-like DNA-binding domain superfamily/Winged helix DNA-binding domain"/>
    <property type="match status" value="1"/>
</dbReference>
<accession>A3VEC0</accession>
<organism evidence="6 7">
    <name type="scientific">Maritimibacter alkaliphilus HTCC2654</name>
    <dbReference type="NCBI Taxonomy" id="314271"/>
    <lineage>
        <taxon>Bacteria</taxon>
        <taxon>Pseudomonadati</taxon>
        <taxon>Pseudomonadota</taxon>
        <taxon>Alphaproteobacteria</taxon>
        <taxon>Rhodobacterales</taxon>
        <taxon>Roseobacteraceae</taxon>
        <taxon>Maritimibacter</taxon>
    </lineage>
</organism>
<dbReference type="AlphaFoldDB" id="A3VEC0"/>
<protein>
    <submittedName>
        <fullName evidence="6">Transcriptional regulator, LysR family protein</fullName>
    </submittedName>
</protein>
<keyword evidence="3" id="KW-0238">DNA-binding</keyword>
<evidence type="ECO:0000256" key="2">
    <source>
        <dbReference type="ARBA" id="ARBA00023015"/>
    </source>
</evidence>
<comment type="caution">
    <text evidence="6">The sequence shown here is derived from an EMBL/GenBank/DDBJ whole genome shotgun (WGS) entry which is preliminary data.</text>
</comment>
<evidence type="ECO:0000259" key="5">
    <source>
        <dbReference type="PROSITE" id="PS50931"/>
    </source>
</evidence>
<evidence type="ECO:0000256" key="4">
    <source>
        <dbReference type="ARBA" id="ARBA00023163"/>
    </source>
</evidence>
<dbReference type="HOGENOM" id="CLU_831139_0_0_5"/>
<evidence type="ECO:0000256" key="1">
    <source>
        <dbReference type="ARBA" id="ARBA00009437"/>
    </source>
</evidence>
<dbReference type="InterPro" id="IPR036390">
    <property type="entry name" value="WH_DNA-bd_sf"/>
</dbReference>